<dbReference type="EC" id="1.1.1.34" evidence="11"/>
<dbReference type="PROSITE" id="PS00318">
    <property type="entry name" value="HMG_COA_REDUCTASE_2"/>
    <property type="match status" value="1"/>
</dbReference>
<evidence type="ECO:0000256" key="1">
    <source>
        <dbReference type="ARBA" id="ARBA00004259"/>
    </source>
</evidence>
<dbReference type="Pfam" id="PF13323">
    <property type="entry name" value="HPIH"/>
    <property type="match status" value="1"/>
</dbReference>
<dbReference type="UniPathway" id="UPA00058">
    <property type="reaction ID" value="UER00103"/>
</dbReference>
<evidence type="ECO:0000256" key="2">
    <source>
        <dbReference type="ARBA" id="ARBA00004477"/>
    </source>
</evidence>
<protein>
    <recommendedName>
        <fullName evidence="11">3-hydroxy-3-methylglutaryl coenzyme A reductase</fullName>
        <shortName evidence="11">HMG-CoA reductase</shortName>
        <ecNumber evidence="11">1.1.1.34</ecNumber>
    </recommendedName>
</protein>
<feature type="compositionally biased region" description="Acidic residues" evidence="12">
    <location>
        <begin position="576"/>
        <end position="586"/>
    </location>
</feature>
<evidence type="ECO:0000313" key="15">
    <source>
        <dbReference type="Proteomes" id="UP000006790"/>
    </source>
</evidence>
<keyword evidence="9 11" id="KW-0472">Membrane</keyword>
<feature type="transmembrane region" description="Helical" evidence="11">
    <location>
        <begin position="240"/>
        <end position="262"/>
    </location>
</feature>
<dbReference type="RefSeq" id="XP_003644205.1">
    <property type="nucleotide sequence ID" value="XM_003644157.1"/>
</dbReference>
<dbReference type="STRING" id="931890.G8JMN3"/>
<dbReference type="Pfam" id="PF12349">
    <property type="entry name" value="Sterol-sensing"/>
    <property type="match status" value="1"/>
</dbReference>
<evidence type="ECO:0000259" key="13">
    <source>
        <dbReference type="PROSITE" id="PS50156"/>
    </source>
</evidence>
<dbReference type="PROSITE" id="PS50065">
    <property type="entry name" value="HMG_COA_REDUCTASE_4"/>
    <property type="match status" value="1"/>
</dbReference>
<dbReference type="GO" id="GO:0008299">
    <property type="term" value="P:isoprenoid biosynthetic process"/>
    <property type="evidence" value="ECO:0007669"/>
    <property type="project" value="InterPro"/>
</dbReference>
<name>G8JMN3_ERECY</name>
<feature type="transmembrane region" description="Helical" evidence="11">
    <location>
        <begin position="396"/>
        <end position="419"/>
    </location>
</feature>
<dbReference type="OrthoDB" id="310654at2759"/>
<dbReference type="GO" id="GO:0006696">
    <property type="term" value="P:ergosterol biosynthetic process"/>
    <property type="evidence" value="ECO:0007669"/>
    <property type="project" value="UniProtKB-ARBA"/>
</dbReference>
<dbReference type="HOGENOM" id="CLU_001734_0_0_1"/>
<dbReference type="InParanoid" id="G8JMN3"/>
<keyword evidence="15" id="KW-1185">Reference proteome</keyword>
<dbReference type="OMA" id="KKWIMRA"/>
<dbReference type="PANTHER" id="PTHR10572">
    <property type="entry name" value="3-HYDROXY-3-METHYLGLUTARYL-COENZYME A REDUCTASE"/>
    <property type="match status" value="1"/>
</dbReference>
<feature type="domain" description="SSD" evidence="13">
    <location>
        <begin position="186"/>
        <end position="354"/>
    </location>
</feature>
<dbReference type="GO" id="GO:0015936">
    <property type="term" value="P:coenzyme A metabolic process"/>
    <property type="evidence" value="ECO:0007669"/>
    <property type="project" value="InterPro"/>
</dbReference>
<evidence type="ECO:0000256" key="8">
    <source>
        <dbReference type="ARBA" id="ARBA00023002"/>
    </source>
</evidence>
<dbReference type="InterPro" id="IPR009029">
    <property type="entry name" value="HMG_CoA_Rdtase_sub-bd_dom_sf"/>
</dbReference>
<keyword evidence="4 11" id="KW-0812">Transmembrane</keyword>
<sequence length="1043" mass="114902">MPLLFQQTKHLVKPFAFTSYVCAKHPIHILMITLLLASTAYLSVIEHYFKGWQLDSKSIFNQFGSIDALQNDCVHYSRPFSDSKWTHLSTEELQNLSGFNHYYLLEIEFDSKNSSQQIPELDNVAYKEGHTHYLLQETLELPPVLKTQDAVWKLRAHRHKIYDVKNYILTFYTDLNERISNAEPFDVFIIGSAYFGMLYTILGLFLDMRKVGSRFWIGLSALFNSVFAFVFALFTCQCVLQRSVSLLSLIEGIPFVVVVVGFRHKIKLASYVVNHFKSFGVSKRVNAGDIVYEGVLEEGGRLIQDHFSCMLAFGGCSLYASSLEVLTNFCILATLILAYDLLLTCTFYSAVLALKLEINLIHRSTVIKQALEEDGVIKSTAGIISDAETKSMLSLIASNTSITLLKLLIVLGFIGVNFYKFGSRWTYKTFSNLYSKKYDCSIPSFIDAQIVNSAVISMPPIQYYEPMKVYFQLEDTILSSLRYVSVAIRDRFISKLVLFALAISASINIYLLNIARIHTQFTTNELNSKKKLKKSSNFAVGSAPIVAPPSERTSESTVSSSETKIMDSVPSSVTVSDDETETEDESEPIRPLETLIEIMKQGGVKTLRNRELVSLIVNSELPLYALEKQLCDTTRAVVVRRKALAKLADAPALETERLPYKNYDYDRVFGACCENVIGYMPLPVGVIGPLVIDGIPYHIPMATTEGCLVASAMRGCKAINAGGGVTTVLTKDGMTRGPCIRFPSLARSGACKIWLDSEDGQNKIKKAFNSTSRFARLQHIQTALAGDLLFIRFRTTTGDAMGMNMISKGVEFSLNQMVEEFGWDDMEIVAVSGNYCTDKKPAAINWIEGRGKSVVAEATIPGDVVKKVLKSDVNALVDLNISKNLIGSAMAGSVGGFNAHASNLVTAVYLALGQDPAQNVESSNCMTLMKEIDGDLRISVSMPSIEVGTIGGGTILEPQSAMLDLLGVRGPHPTEPGTNARQLAKVVACAVMAGELSLCSALAAGHLVQSHMIHNRAKASPTSTEVKQDDIPRLQEGSVTCIK</sequence>
<dbReference type="EMBL" id="CP002497">
    <property type="protein sequence ID" value="AET37388.1"/>
    <property type="molecule type" value="Genomic_DNA"/>
</dbReference>
<feature type="transmembrane region" description="Helical" evidence="11">
    <location>
        <begin position="215"/>
        <end position="234"/>
    </location>
</feature>
<dbReference type="InterPro" id="IPR025583">
    <property type="entry name" value="HMG-CoA_N_dom"/>
</dbReference>
<dbReference type="SUPFAM" id="SSF56542">
    <property type="entry name" value="Substrate-binding domain of HMG-CoA reductase"/>
    <property type="match status" value="1"/>
</dbReference>
<dbReference type="PROSITE" id="PS50156">
    <property type="entry name" value="SSD"/>
    <property type="match status" value="1"/>
</dbReference>
<comment type="function">
    <text evidence="10">HMG-CoA reductase; part of the first module of ergosterol biosynthesis pathway constitutes by the early steps of the pathway, conserved across all eukaryotes, and which results in the formation of mevalonate from acetyl-coenzyme A (acetyl-CoA). HMG1 and HMG2 catalyze the reduction of hydroxymethylglutaryl-CoA (HMG-CoA) to mevalonate that is the rate-limiting step within the first mosule. The first module starts with the action of the cytosolic acetyl-CoA acetyltransferase ERG10 that catalyzes the formation of acetoacetyl-CoA. The hydroxymethylglutaryl-CoA synthase ERG13 then condenses acetyl-CoA with acetoacetyl-CoA to form HMG-CoA. The rate-limiting step of the early module is the reduction to mevalonate by the 3-hydroxy-3-methylglutaryl-coenzyme A (HMG-CoA) reductases HMG1 and HMG2 which are derived from a single ancestral HMGR gene by gene duplication.</text>
</comment>
<keyword evidence="5 11" id="KW-0256">Endoplasmic reticulum</keyword>
<keyword evidence="8 11" id="KW-0560">Oxidoreductase</keyword>
<dbReference type="FunCoup" id="G8JMN3">
    <property type="interactions" value="250"/>
</dbReference>
<feature type="transmembrane region" description="Helical" evidence="11">
    <location>
        <begin position="329"/>
        <end position="354"/>
    </location>
</feature>
<evidence type="ECO:0000256" key="7">
    <source>
        <dbReference type="ARBA" id="ARBA00022989"/>
    </source>
</evidence>
<evidence type="ECO:0000313" key="14">
    <source>
        <dbReference type="EMBL" id="AET37388.1"/>
    </source>
</evidence>
<reference evidence="15" key="1">
    <citation type="journal article" date="2012" name="G3 (Bethesda)">
        <title>Pichia sorbitophila, an interspecies yeast hybrid reveals early steps of genome resolution following polyploidization.</title>
        <authorList>
            <person name="Leh Louis V."/>
            <person name="Despons L."/>
            <person name="Friedrich A."/>
            <person name="Martin T."/>
            <person name="Durrens P."/>
            <person name="Casaregola S."/>
            <person name="Neuveglise C."/>
            <person name="Fairhead C."/>
            <person name="Marck C."/>
            <person name="Cruz J.A."/>
            <person name="Straub M.L."/>
            <person name="Kugler V."/>
            <person name="Sacerdot C."/>
            <person name="Uzunov Z."/>
            <person name="Thierry A."/>
            <person name="Weiss S."/>
            <person name="Bleykasten C."/>
            <person name="De Montigny J."/>
            <person name="Jacques N."/>
            <person name="Jung P."/>
            <person name="Lemaire M."/>
            <person name="Mallet S."/>
            <person name="Morel G."/>
            <person name="Richard G.F."/>
            <person name="Sarkar A."/>
            <person name="Savel G."/>
            <person name="Schacherer J."/>
            <person name="Seret M.L."/>
            <person name="Talla E."/>
            <person name="Samson G."/>
            <person name="Jubin C."/>
            <person name="Poulain J."/>
            <person name="Vacherie B."/>
            <person name="Barbe V."/>
            <person name="Pelletier E."/>
            <person name="Sherman D.J."/>
            <person name="Westhof E."/>
            <person name="Weissenbach J."/>
            <person name="Baret P.V."/>
            <person name="Wincker P."/>
            <person name="Gaillardin C."/>
            <person name="Dujon B."/>
            <person name="Souciet J.L."/>
        </authorList>
    </citation>
    <scope>NUCLEOTIDE SEQUENCE [LARGE SCALE GENOMIC DNA]</scope>
    <source>
        <strain evidence="15">CBS 270.75 / DBVPG 7215 / KCTC 17166 / NRRL Y-17582</strain>
    </source>
</reference>
<dbReference type="Gene3D" id="1.10.3270.10">
    <property type="entry name" value="HMGR, N-terminal domain"/>
    <property type="match status" value="1"/>
</dbReference>
<evidence type="ECO:0000256" key="11">
    <source>
        <dbReference type="RuleBase" id="RU361219"/>
    </source>
</evidence>
<dbReference type="eggNOG" id="KOG2480">
    <property type="taxonomic scope" value="Eukaryota"/>
</dbReference>
<dbReference type="InterPro" id="IPR002202">
    <property type="entry name" value="HMG_CoA_Rdtase"/>
</dbReference>
<dbReference type="Gene3D" id="3.90.770.10">
    <property type="entry name" value="3-hydroxy-3-methylglutaryl-coenzyme A Reductase, Chain A, domain 2"/>
    <property type="match status" value="1"/>
</dbReference>
<dbReference type="PROSITE" id="PS00066">
    <property type="entry name" value="HMG_COA_REDUCTASE_1"/>
    <property type="match status" value="1"/>
</dbReference>
<dbReference type="NCBIfam" id="TIGR00533">
    <property type="entry name" value="HMG_CoA_R_NADP"/>
    <property type="match status" value="1"/>
</dbReference>
<dbReference type="Gene3D" id="3.30.70.420">
    <property type="entry name" value="Hydroxymethylglutaryl-CoA reductase, class I/II, NAD/NADP-binding domain"/>
    <property type="match status" value="1"/>
</dbReference>
<dbReference type="InterPro" id="IPR004554">
    <property type="entry name" value="HMG_CoA_Rdtase_eu_arc"/>
</dbReference>
<evidence type="ECO:0000256" key="12">
    <source>
        <dbReference type="SAM" id="MobiDB-lite"/>
    </source>
</evidence>
<dbReference type="SUPFAM" id="SSF55035">
    <property type="entry name" value="NAD-binding domain of HMG-CoA reductase"/>
    <property type="match status" value="1"/>
</dbReference>
<dbReference type="InterPro" id="IPR053958">
    <property type="entry name" value="HMGCR/SNAP/NPC1-like_SSD"/>
</dbReference>
<dbReference type="InterPro" id="IPR000731">
    <property type="entry name" value="SSD"/>
</dbReference>
<feature type="transmembrane region" description="Helical" evidence="11">
    <location>
        <begin position="187"/>
        <end position="206"/>
    </location>
</feature>
<evidence type="ECO:0000256" key="5">
    <source>
        <dbReference type="ARBA" id="ARBA00022824"/>
    </source>
</evidence>
<dbReference type="FunFam" id="1.10.3270.10:FF:000001">
    <property type="entry name" value="3-hydroxy-3-methylglutaryl coenzyme A reductase"/>
    <property type="match status" value="1"/>
</dbReference>
<dbReference type="InterPro" id="IPR023076">
    <property type="entry name" value="HMG_CoA_Rdtase_CS"/>
</dbReference>
<dbReference type="GO" id="GO:0005789">
    <property type="term" value="C:endoplasmic reticulum membrane"/>
    <property type="evidence" value="ECO:0007669"/>
    <property type="project" value="UniProtKB-SubCell"/>
</dbReference>
<dbReference type="KEGG" id="erc:Ecym_1136"/>
<comment type="catalytic activity">
    <reaction evidence="11">
        <text>(R)-mevalonate + 2 NADP(+) + CoA = (3S)-3-hydroxy-3-methylglutaryl-CoA + 2 NADPH + 2 H(+)</text>
        <dbReference type="Rhea" id="RHEA:15989"/>
        <dbReference type="ChEBI" id="CHEBI:15378"/>
        <dbReference type="ChEBI" id="CHEBI:36464"/>
        <dbReference type="ChEBI" id="CHEBI:43074"/>
        <dbReference type="ChEBI" id="CHEBI:57287"/>
        <dbReference type="ChEBI" id="CHEBI:57783"/>
        <dbReference type="ChEBI" id="CHEBI:58349"/>
        <dbReference type="EC" id="1.1.1.34"/>
    </reaction>
</comment>
<feature type="transmembrane region" description="Helical" evidence="11">
    <location>
        <begin position="492"/>
        <end position="512"/>
    </location>
</feature>
<dbReference type="Proteomes" id="UP000006790">
    <property type="component" value="Chromosome 1"/>
</dbReference>
<evidence type="ECO:0000256" key="3">
    <source>
        <dbReference type="ARBA" id="ARBA00007661"/>
    </source>
</evidence>
<evidence type="ECO:0000256" key="10">
    <source>
        <dbReference type="ARBA" id="ARBA00056313"/>
    </source>
</evidence>
<proteinExistence type="inferred from homology"/>
<dbReference type="CDD" id="cd00643">
    <property type="entry name" value="HMG-CoA_reductase_classI"/>
    <property type="match status" value="1"/>
</dbReference>
<organism evidence="14 15">
    <name type="scientific">Eremothecium cymbalariae (strain CBS 270.75 / DBVPG 7215 / KCTC 17166 / NRRL Y-17582)</name>
    <name type="common">Yeast</name>
    <dbReference type="NCBI Taxonomy" id="931890"/>
    <lineage>
        <taxon>Eukaryota</taxon>
        <taxon>Fungi</taxon>
        <taxon>Dikarya</taxon>
        <taxon>Ascomycota</taxon>
        <taxon>Saccharomycotina</taxon>
        <taxon>Saccharomycetes</taxon>
        <taxon>Saccharomycetales</taxon>
        <taxon>Saccharomycetaceae</taxon>
        <taxon>Eremothecium</taxon>
    </lineage>
</organism>
<dbReference type="AlphaFoldDB" id="G8JMN3"/>
<dbReference type="PANTHER" id="PTHR10572:SF24">
    <property type="entry name" value="3-HYDROXY-3-METHYLGLUTARYL-COENZYME A REDUCTASE"/>
    <property type="match status" value="1"/>
</dbReference>
<comment type="pathway">
    <text evidence="11">Metabolic intermediate biosynthesis; (R)-mevalonate biosynthesis; (R)-mevalonate from acetyl-CoA: step 3/3.</text>
</comment>
<feature type="compositionally biased region" description="Low complexity" evidence="12">
    <location>
        <begin position="555"/>
        <end position="575"/>
    </location>
</feature>
<comment type="subcellular location">
    <subcellularLocation>
        <location evidence="2 11">Endoplasmic reticulum membrane</location>
        <topology evidence="2 11">Multi-pass membrane protein</topology>
    </subcellularLocation>
    <subcellularLocation>
        <location evidence="1">Nucleus envelope</location>
    </subcellularLocation>
</comment>
<evidence type="ECO:0000256" key="4">
    <source>
        <dbReference type="ARBA" id="ARBA00022692"/>
    </source>
</evidence>
<dbReference type="InterPro" id="IPR023282">
    <property type="entry name" value="HMG_CoA_Rdtase_N"/>
</dbReference>
<comment type="similarity">
    <text evidence="3 11">Belongs to the HMG-CoA reductase family.</text>
</comment>
<evidence type="ECO:0000256" key="9">
    <source>
        <dbReference type="ARBA" id="ARBA00023136"/>
    </source>
</evidence>
<evidence type="ECO:0000256" key="6">
    <source>
        <dbReference type="ARBA" id="ARBA00022857"/>
    </source>
</evidence>
<feature type="region of interest" description="Disordered" evidence="12">
    <location>
        <begin position="543"/>
        <end position="587"/>
    </location>
</feature>
<dbReference type="FunFam" id="3.30.70.420:FF:000001">
    <property type="entry name" value="3-hydroxy-3-methylglutaryl coenzyme A reductase"/>
    <property type="match status" value="1"/>
</dbReference>
<dbReference type="GO" id="GO:0005778">
    <property type="term" value="C:peroxisomal membrane"/>
    <property type="evidence" value="ECO:0007669"/>
    <property type="project" value="TreeGrafter"/>
</dbReference>
<dbReference type="InterPro" id="IPR009023">
    <property type="entry name" value="HMG_CoA_Rdtase_NAD(P)-bd_sf"/>
</dbReference>
<dbReference type="InterPro" id="IPR023074">
    <property type="entry name" value="HMG_CoA_Rdtase_cat_sf"/>
</dbReference>
<dbReference type="PROSITE" id="PS01192">
    <property type="entry name" value="HMG_COA_REDUCTASE_3"/>
    <property type="match status" value="1"/>
</dbReference>
<keyword evidence="6 11" id="KW-0521">NADP</keyword>
<keyword evidence="7 11" id="KW-1133">Transmembrane helix</keyword>
<dbReference type="GO" id="GO:0004420">
    <property type="term" value="F:hydroxymethylglutaryl-CoA reductase (NADPH) activity"/>
    <property type="evidence" value="ECO:0007669"/>
    <property type="project" value="UniProtKB-EC"/>
</dbReference>
<dbReference type="GO" id="GO:0005635">
    <property type="term" value="C:nuclear envelope"/>
    <property type="evidence" value="ECO:0007669"/>
    <property type="project" value="UniProtKB-SubCell"/>
</dbReference>
<dbReference type="FunFam" id="3.90.770.10:FF:000001">
    <property type="entry name" value="3-hydroxy-3-methylglutaryl coenzyme A reductase"/>
    <property type="match status" value="1"/>
</dbReference>
<dbReference type="GeneID" id="11471347"/>
<gene>
    <name evidence="14" type="ordered locus">Ecym_1136</name>
</gene>
<dbReference type="PRINTS" id="PR00071">
    <property type="entry name" value="HMGCOARDTASE"/>
</dbReference>
<dbReference type="Pfam" id="PF00368">
    <property type="entry name" value="HMG-CoA_red"/>
    <property type="match status" value="1"/>
</dbReference>
<accession>G8JMN3</accession>